<reference evidence="2" key="2">
    <citation type="journal article" date="2015" name="Data Brief">
        <title>Shoot transcriptome of the giant reed, Arundo donax.</title>
        <authorList>
            <person name="Barrero R.A."/>
            <person name="Guerrero F.D."/>
            <person name="Moolhuijzen P."/>
            <person name="Goolsby J.A."/>
            <person name="Tidwell J."/>
            <person name="Bellgard S.E."/>
            <person name="Bellgard M.I."/>
        </authorList>
    </citation>
    <scope>NUCLEOTIDE SEQUENCE</scope>
    <source>
        <tissue evidence="2">Shoot tissue taken approximately 20 cm above the soil surface</tissue>
    </source>
</reference>
<name>A0A0A9GHS1_ARUDO</name>
<organism evidence="2">
    <name type="scientific">Arundo donax</name>
    <name type="common">Giant reed</name>
    <name type="synonym">Donax arundinaceus</name>
    <dbReference type="NCBI Taxonomy" id="35708"/>
    <lineage>
        <taxon>Eukaryota</taxon>
        <taxon>Viridiplantae</taxon>
        <taxon>Streptophyta</taxon>
        <taxon>Embryophyta</taxon>
        <taxon>Tracheophyta</taxon>
        <taxon>Spermatophyta</taxon>
        <taxon>Magnoliopsida</taxon>
        <taxon>Liliopsida</taxon>
        <taxon>Poales</taxon>
        <taxon>Poaceae</taxon>
        <taxon>PACMAD clade</taxon>
        <taxon>Arundinoideae</taxon>
        <taxon>Arundineae</taxon>
        <taxon>Arundo</taxon>
    </lineage>
</organism>
<sequence>MNSIRLLKIDPLCSVSIYCLVFLSFDYFIALRLH</sequence>
<accession>A0A0A9GHS1</accession>
<protein>
    <submittedName>
        <fullName evidence="2">Uncharacterized protein</fullName>
    </submittedName>
</protein>
<keyword evidence="1" id="KW-0472">Membrane</keyword>
<keyword evidence="1" id="KW-1133">Transmembrane helix</keyword>
<feature type="transmembrane region" description="Helical" evidence="1">
    <location>
        <begin position="12"/>
        <end position="30"/>
    </location>
</feature>
<reference evidence="2" key="1">
    <citation type="submission" date="2014-09" db="EMBL/GenBank/DDBJ databases">
        <authorList>
            <person name="Magalhaes I.L.F."/>
            <person name="Oliveira U."/>
            <person name="Santos F.R."/>
            <person name="Vidigal T.H.D.A."/>
            <person name="Brescovit A.D."/>
            <person name="Santos A.J."/>
        </authorList>
    </citation>
    <scope>NUCLEOTIDE SEQUENCE</scope>
    <source>
        <tissue evidence="2">Shoot tissue taken approximately 20 cm above the soil surface</tissue>
    </source>
</reference>
<proteinExistence type="predicted"/>
<dbReference type="EMBL" id="GBRH01173276">
    <property type="protein sequence ID" value="JAE24620.1"/>
    <property type="molecule type" value="Transcribed_RNA"/>
</dbReference>
<keyword evidence="1" id="KW-0812">Transmembrane</keyword>
<dbReference type="AlphaFoldDB" id="A0A0A9GHS1"/>
<evidence type="ECO:0000256" key="1">
    <source>
        <dbReference type="SAM" id="Phobius"/>
    </source>
</evidence>
<evidence type="ECO:0000313" key="2">
    <source>
        <dbReference type="EMBL" id="JAE24620.1"/>
    </source>
</evidence>